<name>A0A381V0D3_9ZZZZ</name>
<evidence type="ECO:0000313" key="2">
    <source>
        <dbReference type="EMBL" id="SVA33431.1"/>
    </source>
</evidence>
<keyword evidence="1" id="KW-0472">Membrane</keyword>
<keyword evidence="1" id="KW-0812">Transmembrane</keyword>
<evidence type="ECO:0000256" key="1">
    <source>
        <dbReference type="SAM" id="Phobius"/>
    </source>
</evidence>
<organism evidence="2">
    <name type="scientific">marine metagenome</name>
    <dbReference type="NCBI Taxonomy" id="408172"/>
    <lineage>
        <taxon>unclassified sequences</taxon>
        <taxon>metagenomes</taxon>
        <taxon>ecological metagenomes</taxon>
    </lineage>
</organism>
<dbReference type="EMBL" id="UINC01007456">
    <property type="protein sequence ID" value="SVA33431.1"/>
    <property type="molecule type" value="Genomic_DNA"/>
</dbReference>
<gene>
    <name evidence="2" type="ORF">METZ01_LOCUS86285</name>
</gene>
<reference evidence="2" key="1">
    <citation type="submission" date="2018-05" db="EMBL/GenBank/DDBJ databases">
        <authorList>
            <person name="Lanie J.A."/>
            <person name="Ng W.-L."/>
            <person name="Kazmierczak K.M."/>
            <person name="Andrzejewski T.M."/>
            <person name="Davidsen T.M."/>
            <person name="Wayne K.J."/>
            <person name="Tettelin H."/>
            <person name="Glass J.I."/>
            <person name="Rusch D."/>
            <person name="Podicherti R."/>
            <person name="Tsui H.-C.T."/>
            <person name="Winkler M.E."/>
        </authorList>
    </citation>
    <scope>NUCLEOTIDE SEQUENCE</scope>
</reference>
<accession>A0A381V0D3</accession>
<keyword evidence="1" id="KW-1133">Transmembrane helix</keyword>
<protein>
    <submittedName>
        <fullName evidence="2">Uncharacterized protein</fullName>
    </submittedName>
</protein>
<proteinExistence type="predicted"/>
<sequence>MINFIRSIFLIIIIGSPKIVTACATCYGAPDAPATQGLNMAILVLLAFTAGMLSLIVFTTISFYKRSKTYRLEVKNTYYDGE</sequence>
<dbReference type="AlphaFoldDB" id="A0A381V0D3"/>
<feature type="transmembrane region" description="Helical" evidence="1">
    <location>
        <begin position="38"/>
        <end position="64"/>
    </location>
</feature>